<gene>
    <name evidence="1" type="ORF">PAXRUDRAFT_10082</name>
</gene>
<proteinExistence type="predicted"/>
<reference evidence="2" key="2">
    <citation type="submission" date="2015-01" db="EMBL/GenBank/DDBJ databases">
        <title>Evolutionary Origins and Diversification of the Mycorrhizal Mutualists.</title>
        <authorList>
            <consortium name="DOE Joint Genome Institute"/>
            <consortium name="Mycorrhizal Genomics Consortium"/>
            <person name="Kohler A."/>
            <person name="Kuo A."/>
            <person name="Nagy L.G."/>
            <person name="Floudas D."/>
            <person name="Copeland A."/>
            <person name="Barry K.W."/>
            <person name="Cichocki N."/>
            <person name="Veneault-Fourrey C."/>
            <person name="LaButti K."/>
            <person name="Lindquist E.A."/>
            <person name="Lipzen A."/>
            <person name="Lundell T."/>
            <person name="Morin E."/>
            <person name="Murat C."/>
            <person name="Riley R."/>
            <person name="Ohm R."/>
            <person name="Sun H."/>
            <person name="Tunlid A."/>
            <person name="Henrissat B."/>
            <person name="Grigoriev I.V."/>
            <person name="Hibbett D.S."/>
            <person name="Martin F."/>
        </authorList>
    </citation>
    <scope>NUCLEOTIDE SEQUENCE [LARGE SCALE GENOMIC DNA]</scope>
    <source>
        <strain evidence="2">Ve08.2h10</strain>
    </source>
</reference>
<dbReference type="HOGENOM" id="CLU_2427685_0_0_1"/>
<evidence type="ECO:0000313" key="1">
    <source>
        <dbReference type="EMBL" id="KIK97601.1"/>
    </source>
</evidence>
<dbReference type="EMBL" id="KN824928">
    <property type="protein sequence ID" value="KIK97601.1"/>
    <property type="molecule type" value="Genomic_DNA"/>
</dbReference>
<dbReference type="InParanoid" id="A0A0D0E1E1"/>
<sequence length="91" mass="10461">MRQTNYLKVNNTLRNDDLLLPRLAALDCPAYELIKSRHSQARWHRVTQTTSHPSGVISEVLPRRTTMARPLKYLFGRTARTISDFYSALGC</sequence>
<reference evidence="1 2" key="1">
    <citation type="submission" date="2014-04" db="EMBL/GenBank/DDBJ databases">
        <authorList>
            <consortium name="DOE Joint Genome Institute"/>
            <person name="Kuo A."/>
            <person name="Kohler A."/>
            <person name="Jargeat P."/>
            <person name="Nagy L.G."/>
            <person name="Floudas D."/>
            <person name="Copeland A."/>
            <person name="Barry K.W."/>
            <person name="Cichocki N."/>
            <person name="Veneault-Fourrey C."/>
            <person name="LaButti K."/>
            <person name="Lindquist E.A."/>
            <person name="Lipzen A."/>
            <person name="Lundell T."/>
            <person name="Morin E."/>
            <person name="Murat C."/>
            <person name="Sun H."/>
            <person name="Tunlid A."/>
            <person name="Henrissat B."/>
            <person name="Grigoriev I.V."/>
            <person name="Hibbett D.S."/>
            <person name="Martin F."/>
            <person name="Nordberg H.P."/>
            <person name="Cantor M.N."/>
            <person name="Hua S.X."/>
        </authorList>
    </citation>
    <scope>NUCLEOTIDE SEQUENCE [LARGE SCALE GENOMIC DNA]</scope>
    <source>
        <strain evidence="1 2">Ve08.2h10</strain>
    </source>
</reference>
<protein>
    <submittedName>
        <fullName evidence="1">Unplaced genomic scaffold scaffold_106, whole genome shotgun sequence</fullName>
    </submittedName>
</protein>
<accession>A0A0D0E1E1</accession>
<keyword evidence="2" id="KW-1185">Reference proteome</keyword>
<evidence type="ECO:0000313" key="2">
    <source>
        <dbReference type="Proteomes" id="UP000054538"/>
    </source>
</evidence>
<name>A0A0D0E1E1_9AGAM</name>
<dbReference type="Proteomes" id="UP000054538">
    <property type="component" value="Unassembled WGS sequence"/>
</dbReference>
<organism evidence="1 2">
    <name type="scientific">Paxillus rubicundulus Ve08.2h10</name>
    <dbReference type="NCBI Taxonomy" id="930991"/>
    <lineage>
        <taxon>Eukaryota</taxon>
        <taxon>Fungi</taxon>
        <taxon>Dikarya</taxon>
        <taxon>Basidiomycota</taxon>
        <taxon>Agaricomycotina</taxon>
        <taxon>Agaricomycetes</taxon>
        <taxon>Agaricomycetidae</taxon>
        <taxon>Boletales</taxon>
        <taxon>Paxilineae</taxon>
        <taxon>Paxillaceae</taxon>
        <taxon>Paxillus</taxon>
    </lineage>
</organism>
<dbReference type="AlphaFoldDB" id="A0A0D0E1E1"/>